<gene>
    <name evidence="6" type="ORF">IAC96_05630</name>
</gene>
<dbReference type="PROSITE" id="PS50893">
    <property type="entry name" value="ABC_TRANSPORTER_2"/>
    <property type="match status" value="1"/>
</dbReference>
<evidence type="ECO:0000256" key="4">
    <source>
        <dbReference type="ARBA" id="ARBA00022840"/>
    </source>
</evidence>
<dbReference type="GO" id="GO:0005524">
    <property type="term" value="F:ATP binding"/>
    <property type="evidence" value="ECO:0007669"/>
    <property type="project" value="UniProtKB-KW"/>
</dbReference>
<reference evidence="6" key="1">
    <citation type="submission" date="2020-10" db="EMBL/GenBank/DDBJ databases">
        <authorList>
            <person name="Gilroy R."/>
        </authorList>
    </citation>
    <scope>NUCLEOTIDE SEQUENCE</scope>
    <source>
        <strain evidence="6">ChiW13-3771</strain>
    </source>
</reference>
<evidence type="ECO:0000259" key="5">
    <source>
        <dbReference type="PROSITE" id="PS50893"/>
    </source>
</evidence>
<proteinExistence type="inferred from homology"/>
<feature type="domain" description="ABC transporter" evidence="5">
    <location>
        <begin position="3"/>
        <end position="229"/>
    </location>
</feature>
<reference evidence="6" key="2">
    <citation type="journal article" date="2021" name="PeerJ">
        <title>Extensive microbial diversity within the chicken gut microbiome revealed by metagenomics and culture.</title>
        <authorList>
            <person name="Gilroy R."/>
            <person name="Ravi A."/>
            <person name="Getino M."/>
            <person name="Pursley I."/>
            <person name="Horton D.L."/>
            <person name="Alikhan N.F."/>
            <person name="Baker D."/>
            <person name="Gharbi K."/>
            <person name="Hall N."/>
            <person name="Watson M."/>
            <person name="Adriaenssens E.M."/>
            <person name="Foster-Nyarko E."/>
            <person name="Jarju S."/>
            <person name="Secka A."/>
            <person name="Antonio M."/>
            <person name="Oren A."/>
            <person name="Chaudhuri R.R."/>
            <person name="La Ragione R."/>
            <person name="Hildebrand F."/>
            <person name="Pallen M.J."/>
        </authorList>
    </citation>
    <scope>NUCLEOTIDE SEQUENCE</scope>
    <source>
        <strain evidence="6">ChiW13-3771</strain>
    </source>
</reference>
<dbReference type="SUPFAM" id="SSF52540">
    <property type="entry name" value="P-loop containing nucleoside triphosphate hydrolases"/>
    <property type="match status" value="1"/>
</dbReference>
<dbReference type="InterPro" id="IPR017871">
    <property type="entry name" value="ABC_transporter-like_CS"/>
</dbReference>
<evidence type="ECO:0000313" key="7">
    <source>
        <dbReference type="Proteomes" id="UP000824201"/>
    </source>
</evidence>
<dbReference type="EMBL" id="DVHN01000062">
    <property type="protein sequence ID" value="HIR88414.1"/>
    <property type="molecule type" value="Genomic_DNA"/>
</dbReference>
<dbReference type="CDD" id="cd03264">
    <property type="entry name" value="ABC_drug_resistance_like"/>
    <property type="match status" value="1"/>
</dbReference>
<dbReference type="InterPro" id="IPR027417">
    <property type="entry name" value="P-loop_NTPase"/>
</dbReference>
<dbReference type="Proteomes" id="UP000824201">
    <property type="component" value="Unassembled WGS sequence"/>
</dbReference>
<comment type="similarity">
    <text evidence="1">Belongs to the ABC transporter superfamily.</text>
</comment>
<dbReference type="PANTHER" id="PTHR43335">
    <property type="entry name" value="ABC TRANSPORTER, ATP-BINDING PROTEIN"/>
    <property type="match status" value="1"/>
</dbReference>
<evidence type="ECO:0000256" key="2">
    <source>
        <dbReference type="ARBA" id="ARBA00022448"/>
    </source>
</evidence>
<organism evidence="6 7">
    <name type="scientific">Candidatus Fimimorpha faecalis</name>
    <dbReference type="NCBI Taxonomy" id="2840824"/>
    <lineage>
        <taxon>Bacteria</taxon>
        <taxon>Bacillati</taxon>
        <taxon>Bacillota</taxon>
        <taxon>Clostridia</taxon>
        <taxon>Eubacteriales</taxon>
        <taxon>Candidatus Fimimorpha</taxon>
    </lineage>
</organism>
<keyword evidence="3" id="KW-0547">Nucleotide-binding</keyword>
<evidence type="ECO:0000313" key="6">
    <source>
        <dbReference type="EMBL" id="HIR88414.1"/>
    </source>
</evidence>
<keyword evidence="4 6" id="KW-0067">ATP-binding</keyword>
<evidence type="ECO:0000256" key="3">
    <source>
        <dbReference type="ARBA" id="ARBA00022741"/>
    </source>
</evidence>
<dbReference type="InterPro" id="IPR003593">
    <property type="entry name" value="AAA+_ATPase"/>
</dbReference>
<dbReference type="Gene3D" id="3.40.50.300">
    <property type="entry name" value="P-loop containing nucleotide triphosphate hydrolases"/>
    <property type="match status" value="1"/>
</dbReference>
<accession>A0A9D1EDQ6</accession>
<dbReference type="InterPro" id="IPR003439">
    <property type="entry name" value="ABC_transporter-like_ATP-bd"/>
</dbReference>
<sequence length="229" mass="26355">MKLELKNVTKWYGRQCVLDQISMVLEPGLYGLLGENGAGKTTLMNIIVGLLPMSSGVVLWEGRPMEEWKNQYYNMLGFMPQYPKFYKNFTAKEFLEYMCHIKGVPRKKRKEQIQTMLQMVNLESDSKKLIGAYSGGMRQRLGIAQAMLNNPKLLVLDEPTAGLDPRERVRFRNLITELSKERIIILATHIVVDVELAAKEIILIQQGKLIKKDKPEIMKPLIHEIFSME</sequence>
<protein>
    <submittedName>
        <fullName evidence="6">ABC transporter ATP-binding protein</fullName>
    </submittedName>
</protein>
<dbReference type="GO" id="GO:0016887">
    <property type="term" value="F:ATP hydrolysis activity"/>
    <property type="evidence" value="ECO:0007669"/>
    <property type="project" value="InterPro"/>
</dbReference>
<keyword evidence="2" id="KW-0813">Transport</keyword>
<dbReference type="SMART" id="SM00382">
    <property type="entry name" value="AAA"/>
    <property type="match status" value="1"/>
</dbReference>
<name>A0A9D1EDQ6_9FIRM</name>
<comment type="caution">
    <text evidence="6">The sequence shown here is derived from an EMBL/GenBank/DDBJ whole genome shotgun (WGS) entry which is preliminary data.</text>
</comment>
<dbReference type="PANTHER" id="PTHR43335:SF2">
    <property type="entry name" value="ABC TRANSPORTER, ATP-BINDING PROTEIN"/>
    <property type="match status" value="1"/>
</dbReference>
<dbReference type="AlphaFoldDB" id="A0A9D1EDQ6"/>
<evidence type="ECO:0000256" key="1">
    <source>
        <dbReference type="ARBA" id="ARBA00005417"/>
    </source>
</evidence>
<dbReference type="Pfam" id="PF00005">
    <property type="entry name" value="ABC_tran"/>
    <property type="match status" value="1"/>
</dbReference>
<dbReference type="PROSITE" id="PS00211">
    <property type="entry name" value="ABC_TRANSPORTER_1"/>
    <property type="match status" value="1"/>
</dbReference>